<reference evidence="2" key="1">
    <citation type="submission" date="2020-02" db="EMBL/GenBank/DDBJ databases">
        <authorList>
            <person name="Meier V. D."/>
        </authorList>
    </citation>
    <scope>NUCLEOTIDE SEQUENCE</scope>
    <source>
        <strain evidence="2">AVDCRST_MAG92</strain>
    </source>
</reference>
<accession>A0A6J4JPI6</accession>
<proteinExistence type="predicted"/>
<evidence type="ECO:0000256" key="1">
    <source>
        <dbReference type="SAM" id="Phobius"/>
    </source>
</evidence>
<protein>
    <submittedName>
        <fullName evidence="2">Uncharacterized protein</fullName>
    </submittedName>
</protein>
<dbReference type="EMBL" id="CADCTM010000644">
    <property type="protein sequence ID" value="CAA9283950.1"/>
    <property type="molecule type" value="Genomic_DNA"/>
</dbReference>
<keyword evidence="1" id="KW-0812">Transmembrane</keyword>
<gene>
    <name evidence="2" type="ORF">AVDCRST_MAG92-3754</name>
</gene>
<feature type="transmembrane region" description="Helical" evidence="1">
    <location>
        <begin position="14"/>
        <end position="39"/>
    </location>
</feature>
<evidence type="ECO:0000313" key="2">
    <source>
        <dbReference type="EMBL" id="CAA9283950.1"/>
    </source>
</evidence>
<sequence length="43" mass="4748">MNLHNFQIMENTDLLSGIAGGLAIAIFIGGLLMMFTSFWTTKK</sequence>
<name>A0A6J4JPI6_9CYAN</name>
<organism evidence="2">
    <name type="scientific">uncultured Coleofasciculus sp</name>
    <dbReference type="NCBI Taxonomy" id="1267456"/>
    <lineage>
        <taxon>Bacteria</taxon>
        <taxon>Bacillati</taxon>
        <taxon>Cyanobacteriota</taxon>
        <taxon>Cyanophyceae</taxon>
        <taxon>Coleofasciculales</taxon>
        <taxon>Coleofasciculaceae</taxon>
        <taxon>Coleofasciculus</taxon>
        <taxon>environmental samples</taxon>
    </lineage>
</organism>
<dbReference type="AlphaFoldDB" id="A0A6J4JPI6"/>
<keyword evidence="1" id="KW-1133">Transmembrane helix</keyword>
<keyword evidence="1" id="KW-0472">Membrane</keyword>